<dbReference type="EMBL" id="JAODUO010000126">
    <property type="protein sequence ID" value="KAK2188666.1"/>
    <property type="molecule type" value="Genomic_DNA"/>
</dbReference>
<evidence type="ECO:0000256" key="1">
    <source>
        <dbReference type="SAM" id="Phobius"/>
    </source>
</evidence>
<comment type="caution">
    <text evidence="2">The sequence shown here is derived from an EMBL/GenBank/DDBJ whole genome shotgun (WGS) entry which is preliminary data.</text>
</comment>
<proteinExistence type="predicted"/>
<accession>A0AAD9P5Z6</accession>
<feature type="transmembrane region" description="Helical" evidence="1">
    <location>
        <begin position="73"/>
        <end position="96"/>
    </location>
</feature>
<name>A0AAD9P5Z6_RIDPI</name>
<keyword evidence="1" id="KW-1133">Transmembrane helix</keyword>
<evidence type="ECO:0000313" key="2">
    <source>
        <dbReference type="EMBL" id="KAK2188666.1"/>
    </source>
</evidence>
<dbReference type="AlphaFoldDB" id="A0AAD9P5Z6"/>
<organism evidence="2 3">
    <name type="scientific">Ridgeia piscesae</name>
    <name type="common">Tubeworm</name>
    <dbReference type="NCBI Taxonomy" id="27915"/>
    <lineage>
        <taxon>Eukaryota</taxon>
        <taxon>Metazoa</taxon>
        <taxon>Spiralia</taxon>
        <taxon>Lophotrochozoa</taxon>
        <taxon>Annelida</taxon>
        <taxon>Polychaeta</taxon>
        <taxon>Sedentaria</taxon>
        <taxon>Canalipalpata</taxon>
        <taxon>Sabellida</taxon>
        <taxon>Siboglinidae</taxon>
        <taxon>Ridgeia</taxon>
    </lineage>
</organism>
<sequence>MDTTDSRRRSTVVSGDVLVLTEACVTWHVGSSEEKNVYVHGAAVTWPGVRRGSRSHVTSVVGQLHTRLCESKMLWLGSLPGVVVAAVCAATLQSAVTCVA</sequence>
<evidence type="ECO:0000313" key="3">
    <source>
        <dbReference type="Proteomes" id="UP001209878"/>
    </source>
</evidence>
<keyword evidence="3" id="KW-1185">Reference proteome</keyword>
<keyword evidence="1" id="KW-0812">Transmembrane</keyword>
<reference evidence="2" key="1">
    <citation type="journal article" date="2023" name="Mol. Biol. Evol.">
        <title>Third-Generation Sequencing Reveals the Adaptive Role of the Epigenome in Three Deep-Sea Polychaetes.</title>
        <authorList>
            <person name="Perez M."/>
            <person name="Aroh O."/>
            <person name="Sun Y."/>
            <person name="Lan Y."/>
            <person name="Juniper S.K."/>
            <person name="Young C.R."/>
            <person name="Angers B."/>
            <person name="Qian P.Y."/>
        </authorList>
    </citation>
    <scope>NUCLEOTIDE SEQUENCE</scope>
    <source>
        <strain evidence="2">R07B-5</strain>
    </source>
</reference>
<gene>
    <name evidence="2" type="ORF">NP493_126g08040</name>
</gene>
<dbReference type="Proteomes" id="UP001209878">
    <property type="component" value="Unassembled WGS sequence"/>
</dbReference>
<keyword evidence="1" id="KW-0472">Membrane</keyword>
<protein>
    <submittedName>
        <fullName evidence="2">Uncharacterized protein</fullName>
    </submittedName>
</protein>